<evidence type="ECO:0000259" key="3">
    <source>
        <dbReference type="Pfam" id="PF01191"/>
    </source>
</evidence>
<keyword evidence="2 4" id="KW-0548">Nucleotidyltransferase</keyword>
<dbReference type="InterPro" id="IPR035913">
    <property type="entry name" value="RPB5-like_sf"/>
</dbReference>
<feature type="domain" description="RNA polymerase subunit H/Rpb5 C-terminal" evidence="3">
    <location>
        <begin position="4"/>
        <end position="76"/>
    </location>
</feature>
<dbReference type="PANTHER" id="PTHR10535">
    <property type="entry name" value="DNA-DIRECTED RNA POLYMERASES I, II, AND III SUBUNIT RPABC1"/>
    <property type="match status" value="1"/>
</dbReference>
<comment type="subunit">
    <text evidence="2">Part of the RNA polymerase complex.</text>
</comment>
<evidence type="ECO:0000313" key="4">
    <source>
        <dbReference type="EMBL" id="HFK20354.1"/>
    </source>
</evidence>
<dbReference type="GO" id="GO:0000428">
    <property type="term" value="C:DNA-directed RNA polymerase complex"/>
    <property type="evidence" value="ECO:0007669"/>
    <property type="project" value="UniProtKB-KW"/>
</dbReference>
<evidence type="ECO:0000256" key="2">
    <source>
        <dbReference type="HAMAP-Rule" id="MF_00025"/>
    </source>
</evidence>
<accession>A0A7C3IX80</accession>
<evidence type="ECO:0000256" key="1">
    <source>
        <dbReference type="ARBA" id="ARBA00023163"/>
    </source>
</evidence>
<dbReference type="InterPro" id="IPR014381">
    <property type="entry name" value="Arch_Rpo5/euc_Rpb5"/>
</dbReference>
<dbReference type="InterPro" id="IPR000783">
    <property type="entry name" value="RNA_pol_subH/Rpb5_C"/>
</dbReference>
<dbReference type="AlphaFoldDB" id="A0A7C3IX80"/>
<dbReference type="GO" id="GO:0003899">
    <property type="term" value="F:DNA-directed RNA polymerase activity"/>
    <property type="evidence" value="ECO:0007669"/>
    <property type="project" value="UniProtKB-UniRule"/>
</dbReference>
<comment type="caution">
    <text evidence="4">The sequence shown here is derived from an EMBL/GenBank/DDBJ whole genome shotgun (WGS) entry which is preliminary data.</text>
</comment>
<dbReference type="GO" id="GO:0042797">
    <property type="term" value="P:tRNA transcription by RNA polymerase III"/>
    <property type="evidence" value="ECO:0007669"/>
    <property type="project" value="TreeGrafter"/>
</dbReference>
<dbReference type="PANTHER" id="PTHR10535:SF0">
    <property type="entry name" value="DNA-DIRECTED RNA POLYMERASES I, II, AND III SUBUNIT RPABC1"/>
    <property type="match status" value="1"/>
</dbReference>
<protein>
    <recommendedName>
        <fullName evidence="2">DNA-directed RNA polymerase subunit Rpo5</fullName>
        <ecNumber evidence="2">2.7.7.6</ecNumber>
    </recommendedName>
    <alternativeName>
        <fullName evidence="2">DNA-directed RNA polymerase subunit H</fullName>
    </alternativeName>
</protein>
<comment type="similarity">
    <text evidence="2">Belongs to the archaeal Rpo5/eukaryotic RPB5 RNA polymerase subunit family.</text>
</comment>
<dbReference type="Pfam" id="PF01191">
    <property type="entry name" value="RNA_pol_Rpb5_C"/>
    <property type="match status" value="1"/>
</dbReference>
<keyword evidence="1 2" id="KW-0804">Transcription</keyword>
<sequence>MVKFDILEHELVPKFRILSKEEVESLRKNLGIRREDLPWMRKNDPVSIAIGAKPGDIVEITRKSQIAGQAVAYRYVVPR</sequence>
<name>A0A7C3IX80_9CREN</name>
<keyword evidence="2 4" id="KW-0240">DNA-directed RNA polymerase</keyword>
<dbReference type="Gene3D" id="3.90.940.20">
    <property type="entry name" value="RPB5-like RNA polymerase subunit"/>
    <property type="match status" value="1"/>
</dbReference>
<gene>
    <name evidence="2" type="primary">rpo5</name>
    <name evidence="2" type="synonym">rpoH</name>
    <name evidence="4" type="ORF">ENS19_03640</name>
</gene>
<comment type="catalytic activity">
    <reaction evidence="2">
        <text>RNA(n) + a ribonucleoside 5'-triphosphate = RNA(n+1) + diphosphate</text>
        <dbReference type="Rhea" id="RHEA:21248"/>
        <dbReference type="Rhea" id="RHEA-COMP:14527"/>
        <dbReference type="Rhea" id="RHEA-COMP:17342"/>
        <dbReference type="ChEBI" id="CHEBI:33019"/>
        <dbReference type="ChEBI" id="CHEBI:61557"/>
        <dbReference type="ChEBI" id="CHEBI:140395"/>
        <dbReference type="EC" id="2.7.7.6"/>
    </reaction>
</comment>
<dbReference type="GO" id="GO:0003677">
    <property type="term" value="F:DNA binding"/>
    <property type="evidence" value="ECO:0007669"/>
    <property type="project" value="InterPro"/>
</dbReference>
<keyword evidence="2" id="KW-0963">Cytoplasm</keyword>
<comment type="function">
    <text evidence="2">DNA-dependent RNA polymerase (RNAP) catalyzes the transcription of DNA into RNA using the four ribonucleoside triphosphates as substrates.</text>
</comment>
<keyword evidence="2 4" id="KW-0808">Transferase</keyword>
<dbReference type="HAMAP" id="MF_00025">
    <property type="entry name" value="RNApol_Rpo5_RPB5"/>
    <property type="match status" value="1"/>
</dbReference>
<dbReference type="GO" id="GO:0006362">
    <property type="term" value="P:transcription elongation by RNA polymerase I"/>
    <property type="evidence" value="ECO:0007669"/>
    <property type="project" value="TreeGrafter"/>
</dbReference>
<dbReference type="EMBL" id="DSTX01000004">
    <property type="protein sequence ID" value="HFK20354.1"/>
    <property type="molecule type" value="Genomic_DNA"/>
</dbReference>
<dbReference type="GO" id="GO:0005737">
    <property type="term" value="C:cytoplasm"/>
    <property type="evidence" value="ECO:0007669"/>
    <property type="project" value="UniProtKB-SubCell"/>
</dbReference>
<dbReference type="GO" id="GO:0006366">
    <property type="term" value="P:transcription by RNA polymerase II"/>
    <property type="evidence" value="ECO:0007669"/>
    <property type="project" value="TreeGrafter"/>
</dbReference>
<dbReference type="SUPFAM" id="SSF55287">
    <property type="entry name" value="RPB5-like RNA polymerase subunit"/>
    <property type="match status" value="1"/>
</dbReference>
<dbReference type="EC" id="2.7.7.6" evidence="2"/>
<comment type="subcellular location">
    <subcellularLocation>
        <location evidence="2">Cytoplasm</location>
    </subcellularLocation>
</comment>
<dbReference type="NCBIfam" id="NF007129">
    <property type="entry name" value="PRK09570.1"/>
    <property type="match status" value="1"/>
</dbReference>
<reference evidence="4" key="1">
    <citation type="journal article" date="2020" name="mSystems">
        <title>Genome- and Community-Level Interaction Insights into Carbon Utilization and Element Cycling Functions of Hydrothermarchaeota in Hydrothermal Sediment.</title>
        <authorList>
            <person name="Zhou Z."/>
            <person name="Liu Y."/>
            <person name="Xu W."/>
            <person name="Pan J."/>
            <person name="Luo Z.H."/>
            <person name="Li M."/>
        </authorList>
    </citation>
    <scope>NUCLEOTIDE SEQUENCE [LARGE SCALE GENOMIC DNA]</scope>
    <source>
        <strain evidence="4">SpSt-468</strain>
    </source>
</reference>
<proteinExistence type="inferred from homology"/>
<organism evidence="4">
    <name type="scientific">Candidatus Methanomethylicus mesodigestus</name>
    <dbReference type="NCBI Taxonomy" id="1867258"/>
    <lineage>
        <taxon>Archaea</taxon>
        <taxon>Thermoproteota</taxon>
        <taxon>Methanosuratincolia</taxon>
        <taxon>Candidatus Methanomethylicales</taxon>
        <taxon>Candidatus Methanomethylicaceae</taxon>
        <taxon>Candidatus Methanomethylicus</taxon>
    </lineage>
</organism>